<accession>A0A4P9ZW91</accession>
<name>A0A4P9ZW91_9FUNG</name>
<sequence>MPRLSLMVFAWLALFAVSQGATLPPRNSMPGSWFEDETDTESVLSEPTVNDSTNTNNSDTPSSSSYSFSAFFQQPPSSLNQPLSQIAQAQSLISQTSGRQSPDDTELPSVALTANTGPLQLKQSQPLRLAPQQALFPNGDGEDASMQTSETPTTDPSSSRTPSNPNVSSSGKKLFIGTESEGDDEHRRDSDSTNYATDGWERLNHAWPWSTAQDSKLNTNIYEGTENQGPGNSFSSTTYEKSGDPNLEPETGAAFDRQNHPKVQQQLNDQPTNPQFPQLDHSYSEAQDPKIDRARRLFDYLRSIWPVQKIEQFYRKISGTGERVKQA</sequence>
<evidence type="ECO:0000256" key="1">
    <source>
        <dbReference type="SAM" id="MobiDB-lite"/>
    </source>
</evidence>
<feature type="compositionally biased region" description="Low complexity" evidence="1">
    <location>
        <begin position="52"/>
        <end position="97"/>
    </location>
</feature>
<protein>
    <submittedName>
        <fullName evidence="3">Uncharacterized protein</fullName>
    </submittedName>
</protein>
<feature type="region of interest" description="Disordered" evidence="1">
    <location>
        <begin position="133"/>
        <end position="193"/>
    </location>
</feature>
<feature type="compositionally biased region" description="Low complexity" evidence="1">
    <location>
        <begin position="148"/>
        <end position="170"/>
    </location>
</feature>
<evidence type="ECO:0000313" key="3">
    <source>
        <dbReference type="EMBL" id="RKP37905.1"/>
    </source>
</evidence>
<gene>
    <name evidence="3" type="ORF">BJ085DRAFT_36239</name>
</gene>
<feature type="compositionally biased region" description="Polar residues" evidence="1">
    <location>
        <begin position="261"/>
        <end position="274"/>
    </location>
</feature>
<organism evidence="3 4">
    <name type="scientific">Dimargaris cristalligena</name>
    <dbReference type="NCBI Taxonomy" id="215637"/>
    <lineage>
        <taxon>Eukaryota</taxon>
        <taxon>Fungi</taxon>
        <taxon>Fungi incertae sedis</taxon>
        <taxon>Zoopagomycota</taxon>
        <taxon>Kickxellomycotina</taxon>
        <taxon>Dimargaritomycetes</taxon>
        <taxon>Dimargaritales</taxon>
        <taxon>Dimargaritaceae</taxon>
        <taxon>Dimargaris</taxon>
    </lineage>
</organism>
<proteinExistence type="predicted"/>
<feature type="signal peptide" evidence="2">
    <location>
        <begin position="1"/>
        <end position="20"/>
    </location>
</feature>
<feature type="region of interest" description="Disordered" evidence="1">
    <location>
        <begin position="221"/>
        <end position="274"/>
    </location>
</feature>
<feature type="region of interest" description="Disordered" evidence="1">
    <location>
        <begin position="25"/>
        <end position="110"/>
    </location>
</feature>
<reference evidence="4" key="1">
    <citation type="journal article" date="2018" name="Nat. Microbiol.">
        <title>Leveraging single-cell genomics to expand the fungal tree of life.</title>
        <authorList>
            <person name="Ahrendt S.R."/>
            <person name="Quandt C.A."/>
            <person name="Ciobanu D."/>
            <person name="Clum A."/>
            <person name="Salamov A."/>
            <person name="Andreopoulos B."/>
            <person name="Cheng J.F."/>
            <person name="Woyke T."/>
            <person name="Pelin A."/>
            <person name="Henrissat B."/>
            <person name="Reynolds N.K."/>
            <person name="Benny G.L."/>
            <person name="Smith M.E."/>
            <person name="James T.Y."/>
            <person name="Grigoriev I.V."/>
        </authorList>
    </citation>
    <scope>NUCLEOTIDE SEQUENCE [LARGE SCALE GENOMIC DNA]</scope>
    <source>
        <strain evidence="4">RSA 468</strain>
    </source>
</reference>
<keyword evidence="4" id="KW-1185">Reference proteome</keyword>
<feature type="compositionally biased region" description="Polar residues" evidence="1">
    <location>
        <begin position="221"/>
        <end position="240"/>
    </location>
</feature>
<keyword evidence="2" id="KW-0732">Signal</keyword>
<dbReference type="Proteomes" id="UP000268162">
    <property type="component" value="Unassembled WGS sequence"/>
</dbReference>
<feature type="compositionally biased region" description="Polar residues" evidence="1">
    <location>
        <begin position="41"/>
        <end position="51"/>
    </location>
</feature>
<feature type="chain" id="PRO_5020932727" evidence="2">
    <location>
        <begin position="21"/>
        <end position="327"/>
    </location>
</feature>
<dbReference type="AlphaFoldDB" id="A0A4P9ZW91"/>
<evidence type="ECO:0000313" key="4">
    <source>
        <dbReference type="Proteomes" id="UP000268162"/>
    </source>
</evidence>
<dbReference type="EMBL" id="ML002432">
    <property type="protein sequence ID" value="RKP37905.1"/>
    <property type="molecule type" value="Genomic_DNA"/>
</dbReference>
<evidence type="ECO:0000256" key="2">
    <source>
        <dbReference type="SAM" id="SignalP"/>
    </source>
</evidence>